<dbReference type="Proteomes" id="UP000243499">
    <property type="component" value="Chromosome 9"/>
</dbReference>
<sequence length="58" mass="6499">MHRGCWLLAAWHDPNWELDAAAGGRPGLGAWYGVAAHVSWRAARPSRRAPWTSCMRDI</sequence>
<dbReference type="EMBL" id="CM008054">
    <property type="protein sequence ID" value="PVH33000.1"/>
    <property type="molecule type" value="Genomic_DNA"/>
</dbReference>
<gene>
    <name evidence="1" type="ORF">PAHAL_9G545000</name>
</gene>
<reference evidence="1" key="1">
    <citation type="submission" date="2018-04" db="EMBL/GenBank/DDBJ databases">
        <title>WGS assembly of Panicum hallii.</title>
        <authorList>
            <person name="Lovell J."/>
            <person name="Jenkins J."/>
            <person name="Lowry D."/>
            <person name="Mamidi S."/>
            <person name="Sreedasyam A."/>
            <person name="Weng X."/>
            <person name="Barry K."/>
            <person name="Bonette J."/>
            <person name="Campitelli B."/>
            <person name="Daum C."/>
            <person name="Gordon S."/>
            <person name="Gould B."/>
            <person name="Lipzen A."/>
            <person name="Macqueen A."/>
            <person name="Palacio-Mejia J."/>
            <person name="Plott C."/>
            <person name="Shakirov E."/>
            <person name="Shu S."/>
            <person name="Yoshinaga Y."/>
            <person name="Zane M."/>
            <person name="Rokhsar D."/>
            <person name="Grimwood J."/>
            <person name="Schmutz J."/>
            <person name="Juenger T."/>
        </authorList>
    </citation>
    <scope>NUCLEOTIDE SEQUENCE [LARGE SCALE GENOMIC DNA]</scope>
    <source>
        <strain evidence="1">FIL2</strain>
    </source>
</reference>
<dbReference type="Gramene" id="PVH33000">
    <property type="protein sequence ID" value="PVH33000"/>
    <property type="gene ID" value="PAHAL_9G545000"/>
</dbReference>
<dbReference type="AlphaFoldDB" id="A0A2T8I5Q8"/>
<accession>A0A2T8I5Q8</accession>
<proteinExistence type="predicted"/>
<evidence type="ECO:0000313" key="1">
    <source>
        <dbReference type="EMBL" id="PVH33000.1"/>
    </source>
</evidence>
<name>A0A2T8I5Q8_9POAL</name>
<protein>
    <submittedName>
        <fullName evidence="1">Uncharacterized protein</fullName>
    </submittedName>
</protein>
<organism evidence="1">
    <name type="scientific">Panicum hallii</name>
    <dbReference type="NCBI Taxonomy" id="206008"/>
    <lineage>
        <taxon>Eukaryota</taxon>
        <taxon>Viridiplantae</taxon>
        <taxon>Streptophyta</taxon>
        <taxon>Embryophyta</taxon>
        <taxon>Tracheophyta</taxon>
        <taxon>Spermatophyta</taxon>
        <taxon>Magnoliopsida</taxon>
        <taxon>Liliopsida</taxon>
        <taxon>Poales</taxon>
        <taxon>Poaceae</taxon>
        <taxon>PACMAD clade</taxon>
        <taxon>Panicoideae</taxon>
        <taxon>Panicodae</taxon>
        <taxon>Paniceae</taxon>
        <taxon>Panicinae</taxon>
        <taxon>Panicum</taxon>
        <taxon>Panicum sect. Panicum</taxon>
    </lineage>
</organism>